<dbReference type="EMBL" id="QRHZ01000008">
    <property type="protein sequence ID" value="RHG15241.1"/>
    <property type="molecule type" value="Genomic_DNA"/>
</dbReference>
<evidence type="ECO:0000259" key="2">
    <source>
        <dbReference type="Pfam" id="PF22322"/>
    </source>
</evidence>
<evidence type="ECO:0000256" key="1">
    <source>
        <dbReference type="SAM" id="SignalP"/>
    </source>
</evidence>
<dbReference type="EMBL" id="QRZI01000029">
    <property type="protein sequence ID" value="RGV60028.1"/>
    <property type="molecule type" value="Genomic_DNA"/>
</dbReference>
<dbReference type="Proteomes" id="UP000265828">
    <property type="component" value="Unassembled WGS sequence"/>
</dbReference>
<dbReference type="Pfam" id="PF22322">
    <property type="entry name" value="DUF6973"/>
    <property type="match status" value="1"/>
</dbReference>
<feature type="signal peptide" evidence="1">
    <location>
        <begin position="1"/>
        <end position="25"/>
    </location>
</feature>
<feature type="chain" id="PRO_5036334364" description="DUF6973 domain-containing protein" evidence="1">
    <location>
        <begin position="26"/>
        <end position="221"/>
    </location>
</feature>
<keyword evidence="1" id="KW-0732">Signal</keyword>
<dbReference type="AlphaFoldDB" id="A0A395X3Y5"/>
<comment type="caution">
    <text evidence="3">The sequence shown here is derived from an EMBL/GenBank/DDBJ whole genome shotgun (WGS) entry which is preliminary data.</text>
</comment>
<accession>A0A395X3Y5</accession>
<dbReference type="Proteomes" id="UP000284220">
    <property type="component" value="Unassembled WGS sequence"/>
</dbReference>
<evidence type="ECO:0000313" key="6">
    <source>
        <dbReference type="Proteomes" id="UP000284220"/>
    </source>
</evidence>
<dbReference type="RefSeq" id="WP_117628698.1">
    <property type="nucleotide sequence ID" value="NZ_JBCJBW010000027.1"/>
</dbReference>
<evidence type="ECO:0000313" key="4">
    <source>
        <dbReference type="EMBL" id="RHG15241.1"/>
    </source>
</evidence>
<proteinExistence type="predicted"/>
<gene>
    <name evidence="4" type="ORF">DW272_13870</name>
    <name evidence="3" type="ORF">DWW07_18455</name>
</gene>
<sequence length="221" mass="24950">MKKNLKQLVMVLILAIMIFPASVRAEGNNCFGDDLKGADQEAFSTLIDEIQCIKEAHPEFNDERILEIIDQNHTKFERGISDIWNSLTDSEKKLCIRYPFAALKVNTAKNIATSKTESKFGMNGLGDRSDAFRHGIWNAEMTILIGKEKAELFATAHEDKDVTGNESDGYPKAAHRDMDLHNNAVGREIGEDNNKATEEEMADIIYNEVMSPETQFVWLHE</sequence>
<evidence type="ECO:0000313" key="3">
    <source>
        <dbReference type="EMBL" id="RGV60028.1"/>
    </source>
</evidence>
<dbReference type="InterPro" id="IPR054246">
    <property type="entry name" value="DUF6973"/>
</dbReference>
<reference evidence="5 6" key="1">
    <citation type="submission" date="2018-08" db="EMBL/GenBank/DDBJ databases">
        <title>A genome reference for cultivated species of the human gut microbiota.</title>
        <authorList>
            <person name="Zou Y."/>
            <person name="Xue W."/>
            <person name="Luo G."/>
        </authorList>
    </citation>
    <scope>NUCLEOTIDE SEQUENCE [LARGE SCALE GENOMIC DNA]</scope>
    <source>
        <strain evidence="3 5">AF14-23</strain>
        <strain evidence="4 6">AM22-9LB</strain>
    </source>
</reference>
<name>A0A395X3Y5_9FIRM</name>
<organism evidence="3 5">
    <name type="scientific">Blautia obeum</name>
    <dbReference type="NCBI Taxonomy" id="40520"/>
    <lineage>
        <taxon>Bacteria</taxon>
        <taxon>Bacillati</taxon>
        <taxon>Bacillota</taxon>
        <taxon>Clostridia</taxon>
        <taxon>Lachnospirales</taxon>
        <taxon>Lachnospiraceae</taxon>
        <taxon>Blautia</taxon>
    </lineage>
</organism>
<evidence type="ECO:0000313" key="5">
    <source>
        <dbReference type="Proteomes" id="UP000265828"/>
    </source>
</evidence>
<protein>
    <recommendedName>
        <fullName evidence="2">DUF6973 domain-containing protein</fullName>
    </recommendedName>
</protein>
<feature type="domain" description="DUF6973" evidence="2">
    <location>
        <begin position="93"/>
        <end position="209"/>
    </location>
</feature>